<proteinExistence type="predicted"/>
<feature type="transmembrane region" description="Helical" evidence="2">
    <location>
        <begin position="62"/>
        <end position="88"/>
    </location>
</feature>
<keyword evidence="2" id="KW-0812">Transmembrane</keyword>
<evidence type="ECO:0000256" key="2">
    <source>
        <dbReference type="SAM" id="Phobius"/>
    </source>
</evidence>
<evidence type="ECO:0000256" key="1">
    <source>
        <dbReference type="SAM" id="MobiDB-lite"/>
    </source>
</evidence>
<organism evidence="3 4">
    <name type="scientific">Diaporthe helianthi</name>
    <dbReference type="NCBI Taxonomy" id="158607"/>
    <lineage>
        <taxon>Eukaryota</taxon>
        <taxon>Fungi</taxon>
        <taxon>Dikarya</taxon>
        <taxon>Ascomycota</taxon>
        <taxon>Pezizomycotina</taxon>
        <taxon>Sordariomycetes</taxon>
        <taxon>Sordariomycetidae</taxon>
        <taxon>Diaporthales</taxon>
        <taxon>Diaporthaceae</taxon>
        <taxon>Diaporthe</taxon>
    </lineage>
</organism>
<name>A0A2P5HM66_DIAHE</name>
<dbReference type="AlphaFoldDB" id="A0A2P5HM66"/>
<dbReference type="InParanoid" id="A0A2P5HM66"/>
<keyword evidence="2" id="KW-1133">Transmembrane helix</keyword>
<evidence type="ECO:0000313" key="4">
    <source>
        <dbReference type="Proteomes" id="UP000094444"/>
    </source>
</evidence>
<dbReference type="Proteomes" id="UP000094444">
    <property type="component" value="Unassembled WGS sequence"/>
</dbReference>
<feature type="region of interest" description="Disordered" evidence="1">
    <location>
        <begin position="113"/>
        <end position="142"/>
    </location>
</feature>
<reference evidence="3" key="1">
    <citation type="submission" date="2017-09" db="EMBL/GenBank/DDBJ databases">
        <title>Polyketide synthases of a Diaporthe helianthi virulent isolate.</title>
        <authorList>
            <person name="Baroncelli R."/>
        </authorList>
    </citation>
    <scope>NUCLEOTIDE SEQUENCE [LARGE SCALE GENOMIC DNA]</scope>
    <source>
        <strain evidence="3">7/96</strain>
    </source>
</reference>
<accession>A0A2P5HM66</accession>
<evidence type="ECO:0000313" key="3">
    <source>
        <dbReference type="EMBL" id="POS71344.1"/>
    </source>
</evidence>
<dbReference type="EMBL" id="MAVT02001299">
    <property type="protein sequence ID" value="POS71344.1"/>
    <property type="molecule type" value="Genomic_DNA"/>
</dbReference>
<keyword evidence="2" id="KW-0472">Membrane</keyword>
<keyword evidence="4" id="KW-1185">Reference proteome</keyword>
<dbReference type="OrthoDB" id="10254945at2759"/>
<sequence>MKRAAFALSSEERALGAGLENNVHPLYRRINFRASALTAEKTRVEEDEQFVKMQVYERMIPAFRLASLLLGFILPFYTKVFCADIIFVGQQYALNPTYECTDTDAQRYSVCRPSVTGRSDRPSHAGGKSQRRAIPNPGSPARSLIGINESTIQFFSQDGYDGVDTGAKTSQIYVQLAFVLVHEQAQAMFNQKYAEDPEMEDDEREFVRRVSPREPMYHMQMSTGAVFSAAVGISCLSSILVRFWRTVQDSPRPGDYCIKTDLTQACMAWTRHREAEFH</sequence>
<comment type="caution">
    <text evidence="3">The sequence shown here is derived from an EMBL/GenBank/DDBJ whole genome shotgun (WGS) entry which is preliminary data.</text>
</comment>
<feature type="transmembrane region" description="Helical" evidence="2">
    <location>
        <begin position="225"/>
        <end position="244"/>
    </location>
</feature>
<gene>
    <name evidence="3" type="ORF">DHEL01_v210261</name>
</gene>
<protein>
    <submittedName>
        <fullName evidence="3">Uncharacterized protein</fullName>
    </submittedName>
</protein>